<evidence type="ECO:0000256" key="1">
    <source>
        <dbReference type="ARBA" id="ARBA00005855"/>
    </source>
</evidence>
<keyword evidence="9" id="KW-1185">Reference proteome</keyword>
<evidence type="ECO:0000256" key="2">
    <source>
        <dbReference type="ARBA" id="ARBA00022630"/>
    </source>
</evidence>
<proteinExistence type="inferred from homology"/>
<accession>A0ABD3QHC8</accession>
<sequence length="634" mass="71428">MSESTLILLWNIPSTIAAALTPKQILTACIPLVFILTAYYLLIFRARMHIIKTKLPKYNTIPSSTVKHIADKDTLRNLSGKIDVAIVGSGIGALSNAVCLSRQGFKVAVFEQNETVGGCTHTFEKEGYEFDVGVHYVGGFGPAVKRMYDELSDGQLKWNKLDYVYDVIYNGKTGERIEVTDNHLLNRKVLTEHFGIDAKSWRLFNRKKFWAKFWSCVVLQLKLWNPIVLRLVWPCIAYPYRYFALRSTTEVLRECGFSAEAIGALTYHYGDHGVPPHRCPFFMTALLDTHYRNGGYFPRGGSRSIAKCLTAAIERRGGHVYALTPVQEILIKHTMFGTKAVGVCIRGIDVMVNKCVVSGAGVLKTFGVDSAGNDQTPLVDFKDGSHQRALLHNKKSYPTLDAVTPCLSNLSLFIGLNRTDKQLNLPAQNIWHLHDWDHESSWKNAMNSSSILDNTADKTPFLFISNESAKDPDFPLKHPGKSTSEVVAMVKYDLFKQWENTSHKLRHADYLEMKDKITESYLEPFYLHFPQARGHVVFTSLGTPLTMNKFLGRKFGEVYSLDHDIARFDGYKVQRALHPQTTIQNLYLTGEDAFVVSVTASMISGYVTAARISWWSFLSIVPMLAWGLPHTMFG</sequence>
<reference evidence="8 9" key="1">
    <citation type="submission" date="2024-10" db="EMBL/GenBank/DDBJ databases">
        <title>Updated reference genomes for cyclostephanoid diatoms.</title>
        <authorList>
            <person name="Roberts W.R."/>
            <person name="Alverson A.J."/>
        </authorList>
    </citation>
    <scope>NUCLEOTIDE SEQUENCE [LARGE SCALE GENOMIC DNA]</scope>
    <source>
        <strain evidence="8 9">AJA010-31</strain>
    </source>
</reference>
<feature type="transmembrane region" description="Helical" evidence="7">
    <location>
        <begin position="25"/>
        <end position="44"/>
    </location>
</feature>
<dbReference type="InterPro" id="IPR052206">
    <property type="entry name" value="Retinol_saturase"/>
</dbReference>
<evidence type="ECO:0000313" key="8">
    <source>
        <dbReference type="EMBL" id="KAL3798951.1"/>
    </source>
</evidence>
<comment type="caution">
    <text evidence="8">The sequence shown here is derived from an EMBL/GenBank/DDBJ whole genome shotgun (WGS) entry which is preliminary data.</text>
</comment>
<evidence type="ECO:0008006" key="10">
    <source>
        <dbReference type="Google" id="ProtNLM"/>
    </source>
</evidence>
<keyword evidence="5" id="KW-0521">NADP</keyword>
<evidence type="ECO:0000256" key="7">
    <source>
        <dbReference type="SAM" id="Phobius"/>
    </source>
</evidence>
<keyword evidence="3" id="KW-0732">Signal</keyword>
<keyword evidence="7" id="KW-0812">Transmembrane</keyword>
<dbReference type="SUPFAM" id="SSF51905">
    <property type="entry name" value="FAD/NAD(P)-binding domain"/>
    <property type="match status" value="1"/>
</dbReference>
<keyword evidence="4" id="KW-0274">FAD</keyword>
<comment type="similarity">
    <text evidence="1">Belongs to the carotenoid/retinoid oxidoreductase family. CrtISO subfamily.</text>
</comment>
<keyword evidence="7" id="KW-1133">Transmembrane helix</keyword>
<dbReference type="PANTHER" id="PTHR46091">
    <property type="entry name" value="BLR7054 PROTEIN"/>
    <property type="match status" value="1"/>
</dbReference>
<dbReference type="InterPro" id="IPR036188">
    <property type="entry name" value="FAD/NAD-bd_sf"/>
</dbReference>
<dbReference type="AlphaFoldDB" id="A0ABD3QHC8"/>
<gene>
    <name evidence="8" type="ORF">ACHAWO_010165</name>
</gene>
<dbReference type="Pfam" id="PF13450">
    <property type="entry name" value="NAD_binding_8"/>
    <property type="match status" value="1"/>
</dbReference>
<keyword evidence="6" id="KW-0520">NAD</keyword>
<dbReference type="EMBL" id="JALLPJ020000198">
    <property type="protein sequence ID" value="KAL3798951.1"/>
    <property type="molecule type" value="Genomic_DNA"/>
</dbReference>
<dbReference type="PANTHER" id="PTHR46091:SF3">
    <property type="entry name" value="AMINE OXIDASE DOMAIN-CONTAINING PROTEIN"/>
    <property type="match status" value="1"/>
</dbReference>
<dbReference type="Proteomes" id="UP001530400">
    <property type="component" value="Unassembled WGS sequence"/>
</dbReference>
<organism evidence="8 9">
    <name type="scientific">Cyclotella atomus</name>
    <dbReference type="NCBI Taxonomy" id="382360"/>
    <lineage>
        <taxon>Eukaryota</taxon>
        <taxon>Sar</taxon>
        <taxon>Stramenopiles</taxon>
        <taxon>Ochrophyta</taxon>
        <taxon>Bacillariophyta</taxon>
        <taxon>Coscinodiscophyceae</taxon>
        <taxon>Thalassiosirophycidae</taxon>
        <taxon>Stephanodiscales</taxon>
        <taxon>Stephanodiscaceae</taxon>
        <taxon>Cyclotella</taxon>
    </lineage>
</organism>
<dbReference type="Gene3D" id="3.50.50.60">
    <property type="entry name" value="FAD/NAD(P)-binding domain"/>
    <property type="match status" value="2"/>
</dbReference>
<protein>
    <recommendedName>
        <fullName evidence="10">All-trans-retinol 13,14-reductase</fullName>
    </recommendedName>
</protein>
<evidence type="ECO:0000256" key="6">
    <source>
        <dbReference type="ARBA" id="ARBA00023027"/>
    </source>
</evidence>
<evidence type="ECO:0000313" key="9">
    <source>
        <dbReference type="Proteomes" id="UP001530400"/>
    </source>
</evidence>
<keyword evidence="7" id="KW-0472">Membrane</keyword>
<evidence type="ECO:0000256" key="3">
    <source>
        <dbReference type="ARBA" id="ARBA00022729"/>
    </source>
</evidence>
<evidence type="ECO:0000256" key="5">
    <source>
        <dbReference type="ARBA" id="ARBA00022857"/>
    </source>
</evidence>
<keyword evidence="2" id="KW-0285">Flavoprotein</keyword>
<name>A0ABD3QHC8_9STRA</name>
<evidence type="ECO:0000256" key="4">
    <source>
        <dbReference type="ARBA" id="ARBA00022827"/>
    </source>
</evidence>